<keyword evidence="2" id="KW-0479">Metal-binding</keyword>
<dbReference type="RefSeq" id="XP_033661275.1">
    <property type="nucleotide sequence ID" value="XM_033818784.1"/>
</dbReference>
<dbReference type="GO" id="GO:0008270">
    <property type="term" value="F:zinc ion binding"/>
    <property type="evidence" value="ECO:0007669"/>
    <property type="project" value="InterPro"/>
</dbReference>
<reference evidence="6" key="1">
    <citation type="journal article" date="2020" name="Stud. Mycol.">
        <title>101 Dothideomycetes genomes: a test case for predicting lifestyles and emergence of pathogens.</title>
        <authorList>
            <person name="Haridas S."/>
            <person name="Albert R."/>
            <person name="Binder M."/>
            <person name="Bloem J."/>
            <person name="Labutti K."/>
            <person name="Salamov A."/>
            <person name="Andreopoulos B."/>
            <person name="Baker S."/>
            <person name="Barry K."/>
            <person name="Bills G."/>
            <person name="Bluhm B."/>
            <person name="Cannon C."/>
            <person name="Castanera R."/>
            <person name="Culley D."/>
            <person name="Daum C."/>
            <person name="Ezra D."/>
            <person name="Gonzalez J."/>
            <person name="Henrissat B."/>
            <person name="Kuo A."/>
            <person name="Liang C."/>
            <person name="Lipzen A."/>
            <person name="Lutzoni F."/>
            <person name="Magnuson J."/>
            <person name="Mondo S."/>
            <person name="Nolan M."/>
            <person name="Ohm R."/>
            <person name="Pangilinan J."/>
            <person name="Park H.-J."/>
            <person name="Ramirez L."/>
            <person name="Alfaro M."/>
            <person name="Sun H."/>
            <person name="Tritt A."/>
            <person name="Yoshinaga Y."/>
            <person name="Zwiers L.-H."/>
            <person name="Turgeon B."/>
            <person name="Goodwin S."/>
            <person name="Spatafora J."/>
            <person name="Crous P."/>
            <person name="Grigoriev I."/>
        </authorList>
    </citation>
    <scope>NUCLEOTIDE SEQUENCE</scope>
    <source>
        <strain evidence="6">ATCC 36951</strain>
    </source>
</reference>
<gene>
    <name evidence="6" type="ORF">M409DRAFT_70537</name>
</gene>
<keyword evidence="7" id="KW-1185">Reference proteome</keyword>
<dbReference type="Gene3D" id="4.10.240.10">
    <property type="entry name" value="Zn(2)-C6 fungal-type DNA-binding domain"/>
    <property type="match status" value="1"/>
</dbReference>
<feature type="domain" description="Zn(2)-C6 fungal-type" evidence="5">
    <location>
        <begin position="18"/>
        <end position="47"/>
    </location>
</feature>
<proteinExistence type="predicted"/>
<dbReference type="Proteomes" id="UP000799537">
    <property type="component" value="Unassembled WGS sequence"/>
</dbReference>
<evidence type="ECO:0000313" key="7">
    <source>
        <dbReference type="Proteomes" id="UP000799537"/>
    </source>
</evidence>
<evidence type="ECO:0000256" key="4">
    <source>
        <dbReference type="SAM" id="MobiDB-lite"/>
    </source>
</evidence>
<dbReference type="GO" id="GO:0005634">
    <property type="term" value="C:nucleus"/>
    <property type="evidence" value="ECO:0007669"/>
    <property type="project" value="UniProtKB-SubCell"/>
</dbReference>
<dbReference type="InterPro" id="IPR036864">
    <property type="entry name" value="Zn2-C6_fun-type_DNA-bd_sf"/>
</dbReference>
<dbReference type="CDD" id="cd00067">
    <property type="entry name" value="GAL4"/>
    <property type="match status" value="1"/>
</dbReference>
<feature type="region of interest" description="Disordered" evidence="4">
    <location>
        <begin position="94"/>
        <end position="122"/>
    </location>
</feature>
<organism evidence="6 7">
    <name type="scientific">Zasmidium cellare ATCC 36951</name>
    <dbReference type="NCBI Taxonomy" id="1080233"/>
    <lineage>
        <taxon>Eukaryota</taxon>
        <taxon>Fungi</taxon>
        <taxon>Dikarya</taxon>
        <taxon>Ascomycota</taxon>
        <taxon>Pezizomycotina</taxon>
        <taxon>Dothideomycetes</taxon>
        <taxon>Dothideomycetidae</taxon>
        <taxon>Mycosphaerellales</taxon>
        <taxon>Mycosphaerellaceae</taxon>
        <taxon>Zasmidium</taxon>
    </lineage>
</organism>
<dbReference type="CDD" id="cd12148">
    <property type="entry name" value="fungal_TF_MHR"/>
    <property type="match status" value="1"/>
</dbReference>
<dbReference type="GO" id="GO:0006351">
    <property type="term" value="P:DNA-templated transcription"/>
    <property type="evidence" value="ECO:0007669"/>
    <property type="project" value="InterPro"/>
</dbReference>
<dbReference type="InterPro" id="IPR007219">
    <property type="entry name" value="XnlR_reg_dom"/>
</dbReference>
<dbReference type="Pfam" id="PF00172">
    <property type="entry name" value="Zn_clus"/>
    <property type="match status" value="1"/>
</dbReference>
<feature type="compositionally biased region" description="Basic and acidic residues" evidence="4">
    <location>
        <begin position="110"/>
        <end position="122"/>
    </location>
</feature>
<comment type="subcellular location">
    <subcellularLocation>
        <location evidence="1">Nucleus</location>
    </subcellularLocation>
</comment>
<evidence type="ECO:0000313" key="6">
    <source>
        <dbReference type="EMBL" id="KAF2160386.1"/>
    </source>
</evidence>
<evidence type="ECO:0000259" key="5">
    <source>
        <dbReference type="PROSITE" id="PS50048"/>
    </source>
</evidence>
<dbReference type="EMBL" id="ML993627">
    <property type="protein sequence ID" value="KAF2160386.1"/>
    <property type="molecule type" value="Genomic_DNA"/>
</dbReference>
<dbReference type="PROSITE" id="PS50048">
    <property type="entry name" value="ZN2_CY6_FUNGAL_2"/>
    <property type="match status" value="1"/>
</dbReference>
<dbReference type="InterPro" id="IPR001138">
    <property type="entry name" value="Zn2Cys6_DnaBD"/>
</dbReference>
<dbReference type="InterPro" id="IPR050613">
    <property type="entry name" value="Sec_Metabolite_Reg"/>
</dbReference>
<dbReference type="PANTHER" id="PTHR31001:SF90">
    <property type="entry name" value="CENTROMERE DNA-BINDING PROTEIN COMPLEX CBF3 SUBUNIT B"/>
    <property type="match status" value="1"/>
</dbReference>
<evidence type="ECO:0000256" key="2">
    <source>
        <dbReference type="ARBA" id="ARBA00022723"/>
    </source>
</evidence>
<accession>A0A6A6C4T1</accession>
<dbReference type="SMART" id="SM00066">
    <property type="entry name" value="GAL4"/>
    <property type="match status" value="1"/>
</dbReference>
<keyword evidence="3" id="KW-0539">Nucleus</keyword>
<dbReference type="SUPFAM" id="SSF57701">
    <property type="entry name" value="Zn2/Cys6 DNA-binding domain"/>
    <property type="match status" value="1"/>
</dbReference>
<evidence type="ECO:0000256" key="3">
    <source>
        <dbReference type="ARBA" id="ARBA00023242"/>
    </source>
</evidence>
<dbReference type="GO" id="GO:0003677">
    <property type="term" value="F:DNA binding"/>
    <property type="evidence" value="ECO:0007669"/>
    <property type="project" value="InterPro"/>
</dbReference>
<dbReference type="OrthoDB" id="3014581at2759"/>
<dbReference type="PROSITE" id="PS00463">
    <property type="entry name" value="ZN2_CY6_FUNGAL_1"/>
    <property type="match status" value="1"/>
</dbReference>
<sequence length="703" mass="79993">MPPQRTSERPRPRQDPVSCSLCRVKKLKCDRQRPCSNCSSRRVACEYQGERHFSSVEASNEDDDLRTENRIIKARLERLEQTVYGSQSLPPLAALNYPSTSTAASTPPRPRTDGEKAEEDSHWLESIGTRSELTLPQFTERLQINIQTEEQIAAAVHTPRMHTIDVPPYHVAVRFLNVYADNLDAMQHVLHVEHTRNMFDRVYTQIQSSDKIDPGALALILSICASVGFYWMVGFHRGPDIFGDQPTANKVSTEWSRQALYAIEQVRVSTTETSLEAVQACIMLTFLFYHVEGFTVRVRMMHSTAIAMARDQSLHKLDAKAARTADLTQVGIIEKEVRRKVWWHLSCTDWLLTYIRGPQEGMYSIHPRQISTNQPRNLTREDLNTHGPDFSRSSLEPTIMSYYLHRIKLAHACREIVDAVWCYPDLEQVNYDLVASMDSKFESIYRGMPRFLRFDISSAQLKMEYGDAFTVQMDNQRVMANQMINTMRCKLHLPFLIRAKFDSRFNYSRNIGLESARNVFKIRQTVLQEESSFLESHLKLGGIMLHVFYATVVLVMDICVNKGDDDPQRLAQVREALNIIEQTKDASEMGAQFSDSLLAVLRKHHVKLPNANANTARTSVPGQAMISTGNGYLVQGQPYEAQQQTNGTASYVSNPSMSTNGYPTSSGGLEFDGGMWQDFIDQGQMLDTQDWEALLQDLDMHIL</sequence>
<evidence type="ECO:0000256" key="1">
    <source>
        <dbReference type="ARBA" id="ARBA00004123"/>
    </source>
</evidence>
<dbReference type="Pfam" id="PF04082">
    <property type="entry name" value="Fungal_trans"/>
    <property type="match status" value="1"/>
</dbReference>
<name>A0A6A6C4T1_ZASCE</name>
<dbReference type="PANTHER" id="PTHR31001">
    <property type="entry name" value="UNCHARACTERIZED TRANSCRIPTIONAL REGULATORY PROTEIN"/>
    <property type="match status" value="1"/>
</dbReference>
<dbReference type="GO" id="GO:0000981">
    <property type="term" value="F:DNA-binding transcription factor activity, RNA polymerase II-specific"/>
    <property type="evidence" value="ECO:0007669"/>
    <property type="project" value="InterPro"/>
</dbReference>
<dbReference type="AlphaFoldDB" id="A0A6A6C4T1"/>
<dbReference type="GeneID" id="54572056"/>
<protein>
    <recommendedName>
        <fullName evidence="5">Zn(2)-C6 fungal-type domain-containing protein</fullName>
    </recommendedName>
</protein>